<dbReference type="RefSeq" id="WP_065540665.1">
    <property type="nucleotide sequence ID" value="NZ_CP015405.2"/>
</dbReference>
<evidence type="ECO:0000313" key="1">
    <source>
        <dbReference type="EMBL" id="ANU74432.1"/>
    </source>
</evidence>
<keyword evidence="2" id="KW-1185">Reference proteome</keyword>
<protein>
    <submittedName>
        <fullName evidence="1">Uncharacterized protein</fullName>
    </submittedName>
</protein>
<dbReference type="KEGG" id="byl:A4V09_00755"/>
<dbReference type="STRING" id="1796616.A4V09_00755"/>
<organism evidence="1 2">
    <name type="scientific">Blautia pseudococcoides</name>
    <dbReference type="NCBI Taxonomy" id="1796616"/>
    <lineage>
        <taxon>Bacteria</taxon>
        <taxon>Bacillati</taxon>
        <taxon>Bacillota</taxon>
        <taxon>Clostridia</taxon>
        <taxon>Lachnospirales</taxon>
        <taxon>Lachnospiraceae</taxon>
        <taxon>Blautia</taxon>
    </lineage>
</organism>
<name>A0A1C7I870_9FIRM</name>
<gene>
    <name evidence="1" type="ORF">A4V09_00755</name>
</gene>
<dbReference type="AlphaFoldDB" id="A0A1C7I870"/>
<dbReference type="EMBL" id="CP015405">
    <property type="protein sequence ID" value="ANU74432.1"/>
    <property type="molecule type" value="Genomic_DNA"/>
</dbReference>
<dbReference type="OrthoDB" id="2064592at2"/>
<evidence type="ECO:0000313" key="2">
    <source>
        <dbReference type="Proteomes" id="UP000092574"/>
    </source>
</evidence>
<accession>A0A1C7I870</accession>
<dbReference type="Proteomes" id="UP000092574">
    <property type="component" value="Chromosome"/>
</dbReference>
<sequence length="156" mass="17660">MYTTYEFYVTRYFGDMIPEDVFEKFCQRSCDEIDVITFDRLVEGFPTDERAAARVQRAICALAELFYRIDAEDRKAEESTGIIHKEDGTVIGKQITAVSSGNESIHYAVGQGTTISTITTAVKDVKSRRKLEYDTVREYLTGVKDNKGELLLYAGL</sequence>
<reference evidence="1" key="1">
    <citation type="submission" date="2017-04" db="EMBL/GenBank/DDBJ databases">
        <title>Complete Genome Sequences of Twelve Strains of a Stable Defined Moderately Diverse Mouse Microbiota 2 (sDMDMm2).</title>
        <authorList>
            <person name="Uchimura Y."/>
            <person name="Wyss M."/>
            <person name="Brugiroux S."/>
            <person name="Limenitakis J.P."/>
            <person name="Stecher B."/>
            <person name="McCoy K.D."/>
            <person name="Macpherson A.J."/>
        </authorList>
    </citation>
    <scope>NUCLEOTIDE SEQUENCE</scope>
    <source>
        <strain evidence="1">YL58</strain>
    </source>
</reference>
<proteinExistence type="predicted"/>